<keyword evidence="2 6" id="KW-0819">tRNA processing</keyword>
<comment type="function">
    <text evidence="6">Ligates lysine onto the cytidine present at position 34 of the AUA codon-specific tRNA(Ile) that contains the anticodon CAU, in an ATP-dependent manner. Cytidine is converted to lysidine, thus changing the amino acid specificity of the tRNA from methionine to isoleucine.</text>
</comment>
<evidence type="ECO:0000259" key="8">
    <source>
        <dbReference type="Pfam" id="PF01171"/>
    </source>
</evidence>
<feature type="region of interest" description="Disordered" evidence="7">
    <location>
        <begin position="1"/>
        <end position="25"/>
    </location>
</feature>
<evidence type="ECO:0000256" key="7">
    <source>
        <dbReference type="SAM" id="MobiDB-lite"/>
    </source>
</evidence>
<dbReference type="Pfam" id="PF01171">
    <property type="entry name" value="ATP_bind_3"/>
    <property type="match status" value="1"/>
</dbReference>
<dbReference type="GO" id="GO:0005737">
    <property type="term" value="C:cytoplasm"/>
    <property type="evidence" value="ECO:0007669"/>
    <property type="project" value="UniProtKB-SubCell"/>
</dbReference>
<evidence type="ECO:0000256" key="2">
    <source>
        <dbReference type="ARBA" id="ARBA00022694"/>
    </source>
</evidence>
<dbReference type="AlphaFoldDB" id="A0A8J4HBT7"/>
<dbReference type="GO" id="GO:0006400">
    <property type="term" value="P:tRNA modification"/>
    <property type="evidence" value="ECO:0007669"/>
    <property type="project" value="UniProtKB-UniRule"/>
</dbReference>
<evidence type="ECO:0000256" key="4">
    <source>
        <dbReference type="ARBA" id="ARBA00022840"/>
    </source>
</evidence>
<dbReference type="InterPro" id="IPR014729">
    <property type="entry name" value="Rossmann-like_a/b/a_fold"/>
</dbReference>
<dbReference type="InterPro" id="IPR011063">
    <property type="entry name" value="TilS/TtcA_N"/>
</dbReference>
<keyword evidence="6" id="KW-0963">Cytoplasm</keyword>
<evidence type="ECO:0000313" key="9">
    <source>
        <dbReference type="EMBL" id="HGC43021.1"/>
    </source>
</evidence>
<dbReference type="NCBIfam" id="TIGR02432">
    <property type="entry name" value="lysidine_TilS_N"/>
    <property type="match status" value="1"/>
</dbReference>
<dbReference type="InterPro" id="IPR012795">
    <property type="entry name" value="tRNA_Ile_lys_synt_N"/>
</dbReference>
<organism evidence="9">
    <name type="scientific">Acidicaldus sp</name>
    <dbReference type="NCBI Taxonomy" id="1872105"/>
    <lineage>
        <taxon>Bacteria</taxon>
        <taxon>Pseudomonadati</taxon>
        <taxon>Pseudomonadota</taxon>
        <taxon>Alphaproteobacteria</taxon>
        <taxon>Acetobacterales</taxon>
        <taxon>Acetobacteraceae</taxon>
        <taxon>Acidicaldus</taxon>
    </lineage>
</organism>
<proteinExistence type="inferred from homology"/>
<dbReference type="Gene3D" id="3.40.50.620">
    <property type="entry name" value="HUPs"/>
    <property type="match status" value="1"/>
</dbReference>
<accession>A0A8J4HBT7</accession>
<dbReference type="HAMAP" id="MF_01161">
    <property type="entry name" value="tRNA_Ile_lys_synt"/>
    <property type="match status" value="1"/>
</dbReference>
<evidence type="ECO:0000256" key="6">
    <source>
        <dbReference type="HAMAP-Rule" id="MF_01161"/>
    </source>
</evidence>
<feature type="domain" description="tRNA(Ile)-lysidine/2-thiocytidine synthase N-terminal" evidence="8">
    <location>
        <begin position="85"/>
        <end position="268"/>
    </location>
</feature>
<name>A0A8J4HBT7_9PROT</name>
<dbReference type="EMBL" id="DTQM01000146">
    <property type="protein sequence ID" value="HGC43021.1"/>
    <property type="molecule type" value="Genomic_DNA"/>
</dbReference>
<evidence type="ECO:0000256" key="5">
    <source>
        <dbReference type="ARBA" id="ARBA00048539"/>
    </source>
</evidence>
<keyword evidence="4 6" id="KW-0067">ATP-binding</keyword>
<dbReference type="GO" id="GO:0032267">
    <property type="term" value="F:tRNA(Ile)-lysidine synthase activity"/>
    <property type="evidence" value="ECO:0007669"/>
    <property type="project" value="UniProtKB-EC"/>
</dbReference>
<sequence>MPRTRCSASPEHSPRWAPSQRPARRSTSCAANFQPSARRCANVPPRCASVPAAAEAATPAAWPVTAGEFAACMTRLGPFGAAPALAVAVSGGADSMALALLADAWARARGGRVIALIVDHGLRPESAAEARLTAAQLAARAIPAQIIRLDNLARGPGLAARARTARYAALAAACAALGQDGAGVVHLLLGHHQGDQAETLLMRAGAGSGPAGLAGMAPWRAAGSVVLLRPLLALPPERLRASLRAAGMGWVEDPSNADPRALRTRLRRAVASPARRAGLSAAAAERAAARRALAGRIAAILAERALVHPAGFALLSPGPIAPAALAALIQTLAGRAYPPPAAGLAALAAAPRAATLAGVRLLPAGRLGVGRFRGGWLLVREAAALAAPVTARPGTLWDGRFRLLALPAGFPAMTLGALGAAGPPLRRASAWPAAVLGSLPALRAEAGSGTLIVPHLGYPDPAAAAAFAVIFTPPRPLAEQE</sequence>
<dbReference type="EC" id="6.3.4.19" evidence="6"/>
<comment type="catalytic activity">
    <reaction evidence="5 6">
        <text>cytidine(34) in tRNA(Ile2) + L-lysine + ATP = lysidine(34) in tRNA(Ile2) + AMP + diphosphate + H(+)</text>
        <dbReference type="Rhea" id="RHEA:43744"/>
        <dbReference type="Rhea" id="RHEA-COMP:10625"/>
        <dbReference type="Rhea" id="RHEA-COMP:10670"/>
        <dbReference type="ChEBI" id="CHEBI:15378"/>
        <dbReference type="ChEBI" id="CHEBI:30616"/>
        <dbReference type="ChEBI" id="CHEBI:32551"/>
        <dbReference type="ChEBI" id="CHEBI:33019"/>
        <dbReference type="ChEBI" id="CHEBI:82748"/>
        <dbReference type="ChEBI" id="CHEBI:83665"/>
        <dbReference type="ChEBI" id="CHEBI:456215"/>
        <dbReference type="EC" id="6.3.4.19"/>
    </reaction>
</comment>
<evidence type="ECO:0000256" key="1">
    <source>
        <dbReference type="ARBA" id="ARBA00022598"/>
    </source>
</evidence>
<feature type="binding site" evidence="6">
    <location>
        <begin position="90"/>
        <end position="95"/>
    </location>
    <ligand>
        <name>ATP</name>
        <dbReference type="ChEBI" id="CHEBI:30616"/>
    </ligand>
</feature>
<protein>
    <recommendedName>
        <fullName evidence="6">tRNA(Ile)-lysidine synthase</fullName>
        <ecNumber evidence="6">6.3.4.19</ecNumber>
    </recommendedName>
    <alternativeName>
        <fullName evidence="6">tRNA(Ile)-2-lysyl-cytidine synthase</fullName>
    </alternativeName>
    <alternativeName>
        <fullName evidence="6">tRNA(Ile)-lysidine synthetase</fullName>
    </alternativeName>
</protein>
<comment type="similarity">
    <text evidence="6">Belongs to the tRNA(Ile)-lysidine synthase family.</text>
</comment>
<comment type="caution">
    <text evidence="9">The sequence shown here is derived from an EMBL/GenBank/DDBJ whole genome shotgun (WGS) entry which is preliminary data.</text>
</comment>
<comment type="subcellular location">
    <subcellularLocation>
        <location evidence="6">Cytoplasm</location>
    </subcellularLocation>
</comment>
<comment type="domain">
    <text evidence="6">The N-terminal region contains the highly conserved SGGXDS motif, predicted to be a P-loop motif involved in ATP binding.</text>
</comment>
<dbReference type="InterPro" id="IPR012094">
    <property type="entry name" value="tRNA_Ile_lys_synt"/>
</dbReference>
<dbReference type="CDD" id="cd01992">
    <property type="entry name" value="TilS_N"/>
    <property type="match status" value="1"/>
</dbReference>
<keyword evidence="3 6" id="KW-0547">Nucleotide-binding</keyword>
<evidence type="ECO:0000256" key="3">
    <source>
        <dbReference type="ARBA" id="ARBA00022741"/>
    </source>
</evidence>
<dbReference type="PANTHER" id="PTHR43033">
    <property type="entry name" value="TRNA(ILE)-LYSIDINE SYNTHASE-RELATED"/>
    <property type="match status" value="1"/>
</dbReference>
<keyword evidence="1 6" id="KW-0436">Ligase</keyword>
<dbReference type="GO" id="GO:0005524">
    <property type="term" value="F:ATP binding"/>
    <property type="evidence" value="ECO:0007669"/>
    <property type="project" value="UniProtKB-UniRule"/>
</dbReference>
<dbReference type="SUPFAM" id="SSF52402">
    <property type="entry name" value="Adenine nucleotide alpha hydrolases-like"/>
    <property type="match status" value="1"/>
</dbReference>
<dbReference type="PANTHER" id="PTHR43033:SF5">
    <property type="entry name" value="TRNA(ILE)-LYSIDINE SYNTHETASE"/>
    <property type="match status" value="1"/>
</dbReference>
<reference evidence="9" key="1">
    <citation type="journal article" date="2020" name="mSystems">
        <title>Genome- and Community-Level Interaction Insights into Carbon Utilization and Element Cycling Functions of Hydrothermarchaeota in Hydrothermal Sediment.</title>
        <authorList>
            <person name="Zhou Z."/>
            <person name="Liu Y."/>
            <person name="Xu W."/>
            <person name="Pan J."/>
            <person name="Luo Z.H."/>
            <person name="Li M."/>
        </authorList>
    </citation>
    <scope>NUCLEOTIDE SEQUENCE</scope>
    <source>
        <strain evidence="9">SpSt-997</strain>
    </source>
</reference>
<gene>
    <name evidence="6 9" type="primary">tilS</name>
    <name evidence="9" type="ORF">ENY07_07345</name>
</gene>